<dbReference type="STRING" id="1114965.Spaf_0631"/>
<name>I1ZKR5_STRPA</name>
<sequence length="30" mass="3465">MEDNAINLHAMQDENDYIRTKLDDVSKNGN</sequence>
<accession>I1ZKR5</accession>
<dbReference type="KEGG" id="scf:Spaf_0631"/>
<gene>
    <name evidence="1" type="ORF">Spaf_0631</name>
</gene>
<organism evidence="1 2">
    <name type="scientific">Streptococcus parasanguinis FW213</name>
    <dbReference type="NCBI Taxonomy" id="1114965"/>
    <lineage>
        <taxon>Bacteria</taxon>
        <taxon>Bacillati</taxon>
        <taxon>Bacillota</taxon>
        <taxon>Bacilli</taxon>
        <taxon>Lactobacillales</taxon>
        <taxon>Streptococcaceae</taxon>
        <taxon>Streptococcus</taxon>
    </lineage>
</organism>
<dbReference type="HOGENOM" id="CLU_3405768_0_0_9"/>
<protein>
    <submittedName>
        <fullName evidence="1">Uncharacterized protein</fullName>
    </submittedName>
</protein>
<evidence type="ECO:0000313" key="1">
    <source>
        <dbReference type="EMBL" id="AFJ25639.1"/>
    </source>
</evidence>
<proteinExistence type="predicted"/>
<reference evidence="1 2" key="1">
    <citation type="journal article" date="2012" name="PLoS ONE">
        <title>Complete Genome and Transcriptomes of Streptococcus parasanguinis FW213: Phylogenic Relations and Potential Virulence Mechanisms.</title>
        <authorList>
            <person name="Geng J."/>
            <person name="Chiu C.H."/>
            <person name="Tang P."/>
            <person name="Chen Y."/>
            <person name="Shieh H.R."/>
            <person name="Hu S."/>
            <person name="Chen Y.Y."/>
        </authorList>
    </citation>
    <scope>NUCLEOTIDE SEQUENCE [LARGE SCALE GENOMIC DNA]</scope>
    <source>
        <strain evidence="1 2">FW213</strain>
    </source>
</reference>
<dbReference type="Proteomes" id="UP000002865">
    <property type="component" value="Chromosome"/>
</dbReference>
<dbReference type="PaxDb" id="1114965-Spaf_0631"/>
<dbReference type="AlphaFoldDB" id="I1ZKR5"/>
<dbReference type="EMBL" id="CP003122">
    <property type="protein sequence ID" value="AFJ25639.1"/>
    <property type="molecule type" value="Genomic_DNA"/>
</dbReference>
<evidence type="ECO:0000313" key="2">
    <source>
        <dbReference type="Proteomes" id="UP000002865"/>
    </source>
</evidence>